<dbReference type="Gene3D" id="3.30.1180.10">
    <property type="match status" value="1"/>
</dbReference>
<dbReference type="NCBIfam" id="TIGR00762">
    <property type="entry name" value="DegV"/>
    <property type="match status" value="1"/>
</dbReference>
<proteinExistence type="predicted"/>
<dbReference type="RefSeq" id="WP_132083584.1">
    <property type="nucleotide sequence ID" value="NZ_DAMAKO010000017.1"/>
</dbReference>
<dbReference type="PANTHER" id="PTHR33434:SF2">
    <property type="entry name" value="FATTY ACID-BINDING PROTEIN TM_1468"/>
    <property type="match status" value="1"/>
</dbReference>
<dbReference type="Gene3D" id="3.40.50.10170">
    <property type="match status" value="1"/>
</dbReference>
<protein>
    <submittedName>
        <fullName evidence="2">DegV family protein with EDD domain</fullName>
    </submittedName>
</protein>
<comment type="caution">
    <text evidence="2">The sequence shown here is derived from an EMBL/GenBank/DDBJ whole genome shotgun (WGS) entry which is preliminary data.</text>
</comment>
<sequence length="278" mass="29465">MSQVHVILDSTANVPPQLLEKWCNLHVVPLTVLLNNRQINESELSAADLFTLIKETGDHPKTSQPAPGDFAALFSTIHNSGDSAVVITLAGSLSGTVQSAKIAAQMAGSKNIFVVDSGTTAIGMVQMAEQALAMAAAGAEAGCIAAEIEKMAGATHTMFVPATLEYLHKGGRIGGAAAVFGAILQIRPILYLREGKVAVLDKVRTRTRAIARMTEELKNYPDFAYISVVAIEAKEEALILQQQIQQLYPQIPVLFGEGGPVLASHLGPGLVGLIFQEK</sequence>
<keyword evidence="3" id="KW-1185">Reference proteome</keyword>
<evidence type="ECO:0000313" key="2">
    <source>
        <dbReference type="EMBL" id="TCL32166.1"/>
    </source>
</evidence>
<name>A0A4R1PLV2_9FIRM</name>
<accession>A0A4R1PLV2</accession>
<dbReference type="Proteomes" id="UP000295063">
    <property type="component" value="Unassembled WGS sequence"/>
</dbReference>
<dbReference type="PANTHER" id="PTHR33434">
    <property type="entry name" value="DEGV DOMAIN-CONTAINING PROTEIN DR_1986-RELATED"/>
    <property type="match status" value="1"/>
</dbReference>
<keyword evidence="1" id="KW-0446">Lipid-binding</keyword>
<evidence type="ECO:0000313" key="3">
    <source>
        <dbReference type="Proteomes" id="UP000295063"/>
    </source>
</evidence>
<organism evidence="2 3">
    <name type="scientific">Anaerospora hongkongensis</name>
    <dbReference type="NCBI Taxonomy" id="244830"/>
    <lineage>
        <taxon>Bacteria</taxon>
        <taxon>Bacillati</taxon>
        <taxon>Bacillota</taxon>
        <taxon>Negativicutes</taxon>
        <taxon>Selenomonadales</taxon>
        <taxon>Sporomusaceae</taxon>
        <taxon>Anaerospora</taxon>
    </lineage>
</organism>
<evidence type="ECO:0000256" key="1">
    <source>
        <dbReference type="ARBA" id="ARBA00023121"/>
    </source>
</evidence>
<dbReference type="EMBL" id="SLUI01000024">
    <property type="protein sequence ID" value="TCL32166.1"/>
    <property type="molecule type" value="Genomic_DNA"/>
</dbReference>
<dbReference type="SUPFAM" id="SSF82549">
    <property type="entry name" value="DAK1/DegV-like"/>
    <property type="match status" value="1"/>
</dbReference>
<dbReference type="InterPro" id="IPR043168">
    <property type="entry name" value="DegV_C"/>
</dbReference>
<dbReference type="PROSITE" id="PS51482">
    <property type="entry name" value="DEGV"/>
    <property type="match status" value="1"/>
</dbReference>
<dbReference type="GO" id="GO:0008289">
    <property type="term" value="F:lipid binding"/>
    <property type="evidence" value="ECO:0007669"/>
    <property type="project" value="UniProtKB-KW"/>
</dbReference>
<dbReference type="Pfam" id="PF02645">
    <property type="entry name" value="DegV"/>
    <property type="match status" value="1"/>
</dbReference>
<dbReference type="InterPro" id="IPR003797">
    <property type="entry name" value="DegV"/>
</dbReference>
<dbReference type="OrthoDB" id="9780660at2"/>
<dbReference type="InterPro" id="IPR050270">
    <property type="entry name" value="DegV_domain_contain"/>
</dbReference>
<gene>
    <name evidence="2" type="ORF">EV210_12424</name>
</gene>
<reference evidence="2 3" key="1">
    <citation type="submission" date="2019-03" db="EMBL/GenBank/DDBJ databases">
        <title>Genomic Encyclopedia of Type Strains, Phase IV (KMG-IV): sequencing the most valuable type-strain genomes for metagenomic binning, comparative biology and taxonomic classification.</title>
        <authorList>
            <person name="Goeker M."/>
        </authorList>
    </citation>
    <scope>NUCLEOTIDE SEQUENCE [LARGE SCALE GENOMIC DNA]</scope>
    <source>
        <strain evidence="2 3">DSM 15969</strain>
    </source>
</reference>
<dbReference type="AlphaFoldDB" id="A0A4R1PLV2"/>